<reference evidence="2" key="1">
    <citation type="submission" date="2020-02" db="EMBL/GenBank/DDBJ databases">
        <authorList>
            <person name="Meier V. D."/>
        </authorList>
    </citation>
    <scope>NUCLEOTIDE SEQUENCE</scope>
    <source>
        <strain evidence="2">AVDCRST_MAG90</strain>
    </source>
</reference>
<accession>A0A6J4ML42</accession>
<organism evidence="2">
    <name type="scientific">uncultured Microvirga sp</name>
    <dbReference type="NCBI Taxonomy" id="412392"/>
    <lineage>
        <taxon>Bacteria</taxon>
        <taxon>Pseudomonadati</taxon>
        <taxon>Pseudomonadota</taxon>
        <taxon>Alphaproteobacteria</taxon>
        <taxon>Hyphomicrobiales</taxon>
        <taxon>Methylobacteriaceae</taxon>
        <taxon>Microvirga</taxon>
        <taxon>environmental samples</taxon>
    </lineage>
</organism>
<gene>
    <name evidence="2" type="ORF">AVDCRST_MAG90-3110</name>
</gene>
<dbReference type="AlphaFoldDB" id="A0A6J4ML42"/>
<sequence>GVGLPFSGRALRDRLGGRTEIHRRVLAARAVGSDARLHGGLNRPPRAGAEDPPARHRLRDLDRHRHGRHRDFGHHAVSRERRANAARLHRAHHCRDRRAEARLARGRL</sequence>
<evidence type="ECO:0000256" key="1">
    <source>
        <dbReference type="SAM" id="MobiDB-lite"/>
    </source>
</evidence>
<name>A0A6J4ML42_9HYPH</name>
<feature type="compositionally biased region" description="Basic and acidic residues" evidence="1">
    <location>
        <begin position="48"/>
        <end position="63"/>
    </location>
</feature>
<feature type="non-terminal residue" evidence="2">
    <location>
        <position position="1"/>
    </location>
</feature>
<feature type="non-terminal residue" evidence="2">
    <location>
        <position position="108"/>
    </location>
</feature>
<proteinExistence type="predicted"/>
<evidence type="ECO:0000313" key="2">
    <source>
        <dbReference type="EMBL" id="CAA9362471.1"/>
    </source>
</evidence>
<protein>
    <submittedName>
        <fullName evidence="2">Small multidrug resistance family (SMR) protein</fullName>
    </submittedName>
</protein>
<dbReference type="EMBL" id="CADCUC010000654">
    <property type="protein sequence ID" value="CAA9362471.1"/>
    <property type="molecule type" value="Genomic_DNA"/>
</dbReference>
<feature type="region of interest" description="Disordered" evidence="1">
    <location>
        <begin position="32"/>
        <end position="80"/>
    </location>
</feature>